<comment type="function">
    <text evidence="13">May play the central regulatory role in sporulation. It may be an element of the effector pathway responsible for the activation of sporulation genes in response to nutritional stress. Spo0A may act in concert with spo0H (a sigma factor) to control the expression of some genes that are critical to the sporulation process.</text>
</comment>
<dbReference type="GO" id="GO:0005886">
    <property type="term" value="C:plasma membrane"/>
    <property type="evidence" value="ECO:0007669"/>
    <property type="project" value="UniProtKB-SubCell"/>
</dbReference>
<sequence>LEMISGFDGTRGRVLREGERDIYQDYYVIDASGWTFIVTIPQAVITRNATILFYIQIVLIGIFMAVVIFLSIQNYRRSLHSQKSVNCFEALGQTYYCVVMVNAARDTCEVLKQELEDGKEWKNQQSYIRFLRRIQKTVHHQEVAEQLGEEFGIQQLLCLARGERDRCYMEYQRNCPDGPRWVSAEAFVVPGIQEAPVIILAFRMIHTAKIAELEKSQALRDSLTSAHNAAQAKNDFLSRMSHDMRTPMNAVIGFTDLARRSLQDPEKVSQCLDKVTAASRQLLHLINEVLDTAKIDQGKMELVFSDTDLMQHMESAVGFFSMQAQAGQLTLTLQPPVLEHPHVLTDARRLDQILNNLLSNAVKYTPAGGSIRLSLEEMHSDKPGWGMYRFTVSDTGIGMSKEFLSRIFLPFEREDTTMTGKVSGVGLGMAITHNIVQLMGGRIDVQSVQGEGSTFTVVLPCEFAGSEEHESEQVVPEFSLDGLRLLLAEDNLLNMEIAAELLEMEGAQVTAVENGQLAVECFCNTPPDSFDLILMDIQMPVMDGYAAARAIRQLNHPQAKTIPILAMTANAFADDVIAAKEAGMNGHIAKPIDMTRIREAIAAALAESAGKM</sequence>
<dbReference type="GO" id="GO:0000155">
    <property type="term" value="F:phosphorelay sensor kinase activity"/>
    <property type="evidence" value="ECO:0007669"/>
    <property type="project" value="InterPro"/>
</dbReference>
<dbReference type="PROSITE" id="PS50109">
    <property type="entry name" value="HIS_KIN"/>
    <property type="match status" value="1"/>
</dbReference>
<dbReference type="SMART" id="SM00388">
    <property type="entry name" value="HisKA"/>
    <property type="match status" value="1"/>
</dbReference>
<reference evidence="18" key="2">
    <citation type="journal article" date="2021" name="PeerJ">
        <title>Extensive microbial diversity within the chicken gut microbiome revealed by metagenomics and culture.</title>
        <authorList>
            <person name="Gilroy R."/>
            <person name="Ravi A."/>
            <person name="Getino M."/>
            <person name="Pursley I."/>
            <person name="Horton D.L."/>
            <person name="Alikhan N.F."/>
            <person name="Baker D."/>
            <person name="Gharbi K."/>
            <person name="Hall N."/>
            <person name="Watson M."/>
            <person name="Adriaenssens E.M."/>
            <person name="Foster-Nyarko E."/>
            <person name="Jarju S."/>
            <person name="Secka A."/>
            <person name="Antonio M."/>
            <person name="Oren A."/>
            <person name="Chaudhuri R.R."/>
            <person name="La Ragione R."/>
            <person name="Hildebrand F."/>
            <person name="Pallen M.J."/>
        </authorList>
    </citation>
    <scope>NUCLEOTIDE SEQUENCE</scope>
    <source>
        <strain evidence="18">ChiBcec7-5410</strain>
    </source>
</reference>
<dbReference type="SUPFAM" id="SSF55874">
    <property type="entry name" value="ATPase domain of HSP90 chaperone/DNA topoisomerase II/histidine kinase"/>
    <property type="match status" value="1"/>
</dbReference>
<evidence type="ECO:0000256" key="15">
    <source>
        <dbReference type="SAM" id="Phobius"/>
    </source>
</evidence>
<evidence type="ECO:0000313" key="18">
    <source>
        <dbReference type="EMBL" id="HIT94007.1"/>
    </source>
</evidence>
<dbReference type="CDD" id="cd16922">
    <property type="entry name" value="HATPase_EvgS-ArcB-TorS-like"/>
    <property type="match status" value="1"/>
</dbReference>
<dbReference type="Pfam" id="PF00072">
    <property type="entry name" value="Response_reg"/>
    <property type="match status" value="1"/>
</dbReference>
<dbReference type="InterPro" id="IPR011006">
    <property type="entry name" value="CheY-like_superfamily"/>
</dbReference>
<keyword evidence="15" id="KW-1133">Transmembrane helix</keyword>
<dbReference type="InterPro" id="IPR004358">
    <property type="entry name" value="Sig_transdc_His_kin-like_C"/>
</dbReference>
<protein>
    <recommendedName>
        <fullName evidence="4">Stage 0 sporulation protein A homolog</fullName>
        <ecNumber evidence="3">2.7.13.3</ecNumber>
    </recommendedName>
</protein>
<evidence type="ECO:0000256" key="10">
    <source>
        <dbReference type="ARBA" id="ARBA00022840"/>
    </source>
</evidence>
<reference evidence="18" key="1">
    <citation type="submission" date="2020-10" db="EMBL/GenBank/DDBJ databases">
        <authorList>
            <person name="Gilroy R."/>
        </authorList>
    </citation>
    <scope>NUCLEOTIDE SEQUENCE</scope>
    <source>
        <strain evidence="18">ChiBcec7-5410</strain>
    </source>
</reference>
<dbReference type="PROSITE" id="PS50110">
    <property type="entry name" value="RESPONSE_REGULATORY"/>
    <property type="match status" value="1"/>
</dbReference>
<feature type="transmembrane region" description="Helical" evidence="15">
    <location>
        <begin position="51"/>
        <end position="72"/>
    </location>
</feature>
<evidence type="ECO:0000256" key="11">
    <source>
        <dbReference type="ARBA" id="ARBA00023012"/>
    </source>
</evidence>
<evidence type="ECO:0000256" key="4">
    <source>
        <dbReference type="ARBA" id="ARBA00018672"/>
    </source>
</evidence>
<keyword evidence="12 15" id="KW-0472">Membrane</keyword>
<dbReference type="EMBL" id="DVLW01000064">
    <property type="protein sequence ID" value="HIT94007.1"/>
    <property type="molecule type" value="Genomic_DNA"/>
</dbReference>
<dbReference type="CDD" id="cd00082">
    <property type="entry name" value="HisKA"/>
    <property type="match status" value="1"/>
</dbReference>
<feature type="non-terminal residue" evidence="18">
    <location>
        <position position="1"/>
    </location>
</feature>
<evidence type="ECO:0000256" key="14">
    <source>
        <dbReference type="PROSITE-ProRule" id="PRU00169"/>
    </source>
</evidence>
<dbReference type="CDD" id="cd17546">
    <property type="entry name" value="REC_hyHK_CKI1_RcsC-like"/>
    <property type="match status" value="1"/>
</dbReference>
<keyword evidence="5" id="KW-1003">Cell membrane</keyword>
<keyword evidence="8" id="KW-0547">Nucleotide-binding</keyword>
<proteinExistence type="predicted"/>
<dbReference type="InterPro" id="IPR001789">
    <property type="entry name" value="Sig_transdc_resp-reg_receiver"/>
</dbReference>
<dbReference type="EC" id="2.7.13.3" evidence="3"/>
<dbReference type="AlphaFoldDB" id="A0A9D1H4W3"/>
<accession>A0A9D1H4W3</accession>
<dbReference type="PANTHER" id="PTHR43047:SF72">
    <property type="entry name" value="OSMOSENSING HISTIDINE PROTEIN KINASE SLN1"/>
    <property type="match status" value="1"/>
</dbReference>
<evidence type="ECO:0000256" key="7">
    <source>
        <dbReference type="ARBA" id="ARBA00022679"/>
    </source>
</evidence>
<gene>
    <name evidence="18" type="ORF">IAC43_02360</name>
</gene>
<keyword evidence="15" id="KW-0812">Transmembrane</keyword>
<evidence type="ECO:0000256" key="1">
    <source>
        <dbReference type="ARBA" id="ARBA00000085"/>
    </source>
</evidence>
<dbReference type="InterPro" id="IPR003594">
    <property type="entry name" value="HATPase_dom"/>
</dbReference>
<dbReference type="PRINTS" id="PR00344">
    <property type="entry name" value="BCTRLSENSOR"/>
</dbReference>
<dbReference type="Gene3D" id="3.30.565.10">
    <property type="entry name" value="Histidine kinase-like ATPase, C-terminal domain"/>
    <property type="match status" value="1"/>
</dbReference>
<dbReference type="GO" id="GO:0009927">
    <property type="term" value="F:histidine phosphotransfer kinase activity"/>
    <property type="evidence" value="ECO:0007669"/>
    <property type="project" value="TreeGrafter"/>
</dbReference>
<evidence type="ECO:0000259" key="16">
    <source>
        <dbReference type="PROSITE" id="PS50109"/>
    </source>
</evidence>
<evidence type="ECO:0000256" key="3">
    <source>
        <dbReference type="ARBA" id="ARBA00012438"/>
    </source>
</evidence>
<evidence type="ECO:0000256" key="13">
    <source>
        <dbReference type="ARBA" id="ARBA00024867"/>
    </source>
</evidence>
<dbReference type="SUPFAM" id="SSF47384">
    <property type="entry name" value="Homodimeric domain of signal transducing histidine kinase"/>
    <property type="match status" value="1"/>
</dbReference>
<evidence type="ECO:0000313" key="19">
    <source>
        <dbReference type="Proteomes" id="UP000824160"/>
    </source>
</evidence>
<name>A0A9D1H4W3_9FIRM</name>
<dbReference type="Proteomes" id="UP000824160">
    <property type="component" value="Unassembled WGS sequence"/>
</dbReference>
<dbReference type="Gene3D" id="3.40.50.2300">
    <property type="match status" value="1"/>
</dbReference>
<dbReference type="Pfam" id="PF02518">
    <property type="entry name" value="HATPase_c"/>
    <property type="match status" value="1"/>
</dbReference>
<dbReference type="SUPFAM" id="SSF52172">
    <property type="entry name" value="CheY-like"/>
    <property type="match status" value="1"/>
</dbReference>
<evidence type="ECO:0000256" key="9">
    <source>
        <dbReference type="ARBA" id="ARBA00022777"/>
    </source>
</evidence>
<dbReference type="InterPro" id="IPR036097">
    <property type="entry name" value="HisK_dim/P_sf"/>
</dbReference>
<keyword evidence="6 14" id="KW-0597">Phosphoprotein</keyword>
<comment type="subcellular location">
    <subcellularLocation>
        <location evidence="2">Cell membrane</location>
    </subcellularLocation>
</comment>
<feature type="domain" description="Response regulatory" evidence="17">
    <location>
        <begin position="484"/>
        <end position="605"/>
    </location>
</feature>
<comment type="catalytic activity">
    <reaction evidence="1">
        <text>ATP + protein L-histidine = ADP + protein N-phospho-L-histidine.</text>
        <dbReference type="EC" id="2.7.13.3"/>
    </reaction>
</comment>
<evidence type="ECO:0000256" key="2">
    <source>
        <dbReference type="ARBA" id="ARBA00004236"/>
    </source>
</evidence>
<evidence type="ECO:0000256" key="12">
    <source>
        <dbReference type="ARBA" id="ARBA00023136"/>
    </source>
</evidence>
<keyword evidence="7" id="KW-0808">Transferase</keyword>
<dbReference type="Gene3D" id="1.10.287.130">
    <property type="match status" value="1"/>
</dbReference>
<dbReference type="PANTHER" id="PTHR43047">
    <property type="entry name" value="TWO-COMPONENT HISTIDINE PROTEIN KINASE"/>
    <property type="match status" value="1"/>
</dbReference>
<keyword evidence="11" id="KW-0902">Two-component regulatory system</keyword>
<dbReference type="InterPro" id="IPR036890">
    <property type="entry name" value="HATPase_C_sf"/>
</dbReference>
<dbReference type="InterPro" id="IPR005467">
    <property type="entry name" value="His_kinase_dom"/>
</dbReference>
<organism evidence="18 19">
    <name type="scientific">Candidatus Faecivivens stercoripullorum</name>
    <dbReference type="NCBI Taxonomy" id="2840805"/>
    <lineage>
        <taxon>Bacteria</taxon>
        <taxon>Bacillati</taxon>
        <taxon>Bacillota</taxon>
        <taxon>Clostridia</taxon>
        <taxon>Eubacteriales</taxon>
        <taxon>Oscillospiraceae</taxon>
        <taxon>Oscillospiraceae incertae sedis</taxon>
        <taxon>Candidatus Faecivivens</taxon>
    </lineage>
</organism>
<feature type="domain" description="Histidine kinase" evidence="16">
    <location>
        <begin position="239"/>
        <end position="463"/>
    </location>
</feature>
<keyword evidence="10" id="KW-0067">ATP-binding</keyword>
<feature type="modified residue" description="4-aspartylphosphate" evidence="14">
    <location>
        <position position="536"/>
    </location>
</feature>
<comment type="caution">
    <text evidence="18">The sequence shown here is derived from an EMBL/GenBank/DDBJ whole genome shotgun (WGS) entry which is preliminary data.</text>
</comment>
<dbReference type="GO" id="GO:0005524">
    <property type="term" value="F:ATP binding"/>
    <property type="evidence" value="ECO:0007669"/>
    <property type="project" value="UniProtKB-KW"/>
</dbReference>
<dbReference type="InterPro" id="IPR003661">
    <property type="entry name" value="HisK_dim/P_dom"/>
</dbReference>
<dbReference type="Pfam" id="PF00512">
    <property type="entry name" value="HisKA"/>
    <property type="match status" value="1"/>
</dbReference>
<dbReference type="SMART" id="SM00448">
    <property type="entry name" value="REC"/>
    <property type="match status" value="1"/>
</dbReference>
<evidence type="ECO:0000256" key="5">
    <source>
        <dbReference type="ARBA" id="ARBA00022475"/>
    </source>
</evidence>
<keyword evidence="9" id="KW-0418">Kinase</keyword>
<dbReference type="SMART" id="SM00387">
    <property type="entry name" value="HATPase_c"/>
    <property type="match status" value="1"/>
</dbReference>
<dbReference type="FunFam" id="3.30.565.10:FF:000023">
    <property type="entry name" value="PAS domain-containing sensor histidine kinase"/>
    <property type="match status" value="1"/>
</dbReference>
<evidence type="ECO:0000259" key="17">
    <source>
        <dbReference type="PROSITE" id="PS50110"/>
    </source>
</evidence>
<evidence type="ECO:0000256" key="6">
    <source>
        <dbReference type="ARBA" id="ARBA00022553"/>
    </source>
</evidence>
<evidence type="ECO:0000256" key="8">
    <source>
        <dbReference type="ARBA" id="ARBA00022741"/>
    </source>
</evidence>